<protein>
    <submittedName>
        <fullName evidence="1">Type VI secretion system baseplate subunit TssK</fullName>
    </submittedName>
</protein>
<reference evidence="1 2" key="1">
    <citation type="submission" date="2020-04" db="EMBL/GenBank/DDBJ databases">
        <title>Donghicola sp., a member of the Rhodobacteraceae family isolated from mangrove forest in Thailand.</title>
        <authorList>
            <person name="Charoenyingcharoen P."/>
            <person name="Yukphan P."/>
        </authorList>
    </citation>
    <scope>NUCLEOTIDE SEQUENCE [LARGE SCALE GENOMIC DNA]</scope>
    <source>
        <strain evidence="1 2">B5-SW-15</strain>
    </source>
</reference>
<dbReference type="NCBIfam" id="TIGR03353">
    <property type="entry name" value="VI_chp_4"/>
    <property type="match status" value="1"/>
</dbReference>
<proteinExistence type="predicted"/>
<name>A0A850Q1Q5_9RHOB</name>
<dbReference type="RefSeq" id="WP_177157105.1">
    <property type="nucleotide sequence ID" value="NZ_JABCJE010000002.1"/>
</dbReference>
<dbReference type="AlphaFoldDB" id="A0A850Q1Q5"/>
<dbReference type="PANTHER" id="PTHR35566:SF1">
    <property type="entry name" value="TYPE VI SECRETION SYSTEM BASEPLATE COMPONENT TSSK1"/>
    <property type="match status" value="1"/>
</dbReference>
<dbReference type="EMBL" id="JABCJE010000002">
    <property type="protein sequence ID" value="NVO23016.1"/>
    <property type="molecule type" value="Genomic_DNA"/>
</dbReference>
<gene>
    <name evidence="1" type="primary">tssK</name>
    <name evidence="1" type="ORF">HJ536_06570</name>
</gene>
<organism evidence="1 2">
    <name type="scientific">Donghicola mangrovi</name>
    <dbReference type="NCBI Taxonomy" id="2729614"/>
    <lineage>
        <taxon>Bacteria</taxon>
        <taxon>Pseudomonadati</taxon>
        <taxon>Pseudomonadota</taxon>
        <taxon>Alphaproteobacteria</taxon>
        <taxon>Rhodobacterales</taxon>
        <taxon>Roseobacteraceae</taxon>
        <taxon>Donghicola</taxon>
    </lineage>
</organism>
<sequence length="441" mass="48130">MSLVRNVVWSEGMFIAPQHFQQFDRSLRAYAEGLARLDAWGDDYGFSMLELNAEHLAIGKLSVRRASGLLPDRTYFELDAEQSLDIRDGTVEKTVYLAVPLARLGTTQIGGRRGVHRMLSERVDLHDLSDHRNEPIDAEVSTLGVTLRIEGDDLSGFAVIPVARVLEKTAEGAVVLDRGFIPPSLAIAASDTLMDRLVDIVSLARARAANTGGRIEAIRSSQSPGSFLSERLELEALNRGLFALQNAVAQPATSARKVYGMLGDLTVALEAADAQVADPMLVYDPLDPGHSFDALFTRLRRKLTLQSEASVVALNWNTELFEKRRLLRVVVQPRLLAEGRRPVLSVSSPLGNATLQEIVPQVCKLAGITGIPELVQMGLPGIKLTPLGAAPAELRDKDGAAFFAVDTGSVHWQRFVEKKEALAMHVDDRIPTLTSTLYLLG</sequence>
<evidence type="ECO:0000313" key="1">
    <source>
        <dbReference type="EMBL" id="NVO23016.1"/>
    </source>
</evidence>
<dbReference type="Proteomes" id="UP000592216">
    <property type="component" value="Unassembled WGS sequence"/>
</dbReference>
<dbReference type="PANTHER" id="PTHR35566">
    <property type="entry name" value="BLR3599 PROTEIN"/>
    <property type="match status" value="1"/>
</dbReference>
<dbReference type="InterPro" id="IPR010263">
    <property type="entry name" value="T6SS_TssK"/>
</dbReference>
<evidence type="ECO:0000313" key="2">
    <source>
        <dbReference type="Proteomes" id="UP000592216"/>
    </source>
</evidence>
<dbReference type="Pfam" id="PF05936">
    <property type="entry name" value="T6SS_VasE"/>
    <property type="match status" value="1"/>
</dbReference>
<accession>A0A850Q1Q5</accession>
<comment type="caution">
    <text evidence="1">The sequence shown here is derived from an EMBL/GenBank/DDBJ whole genome shotgun (WGS) entry which is preliminary data.</text>
</comment>